<keyword evidence="3 5" id="KW-1133">Transmembrane helix</keyword>
<evidence type="ECO:0000256" key="2">
    <source>
        <dbReference type="ARBA" id="ARBA00022692"/>
    </source>
</evidence>
<keyword evidence="7" id="KW-0645">Protease</keyword>
<organism evidence="7 8">
    <name type="scientific">Bacteroides caccae</name>
    <dbReference type="NCBI Taxonomy" id="47678"/>
    <lineage>
        <taxon>Bacteria</taxon>
        <taxon>Pseudomonadati</taxon>
        <taxon>Bacteroidota</taxon>
        <taxon>Bacteroidia</taxon>
        <taxon>Bacteroidales</taxon>
        <taxon>Bacteroidaceae</taxon>
        <taxon>Bacteroides</taxon>
    </lineage>
</organism>
<protein>
    <submittedName>
        <fullName evidence="7">Rhomboid family intramembrane serine protease</fullName>
    </submittedName>
</protein>
<evidence type="ECO:0000256" key="5">
    <source>
        <dbReference type="SAM" id="Phobius"/>
    </source>
</evidence>
<dbReference type="GO" id="GO:0016020">
    <property type="term" value="C:membrane"/>
    <property type="evidence" value="ECO:0007669"/>
    <property type="project" value="UniProtKB-SubCell"/>
</dbReference>
<feature type="transmembrane region" description="Helical" evidence="5">
    <location>
        <begin position="102"/>
        <end position="121"/>
    </location>
</feature>
<reference evidence="7 8" key="1">
    <citation type="submission" date="2018-08" db="EMBL/GenBank/DDBJ databases">
        <title>A genome reference for cultivated species of the human gut microbiota.</title>
        <authorList>
            <person name="Zou Y."/>
            <person name="Xue W."/>
            <person name="Luo G."/>
        </authorList>
    </citation>
    <scope>NUCLEOTIDE SEQUENCE [LARGE SCALE GENOMIC DNA]</scope>
    <source>
        <strain evidence="7 8">OF02-6LB</strain>
    </source>
</reference>
<sequence>MDARKVEKITALLISAMIVCLSFSREWDWQTVGIYAGSNMPERLLYPFFHTNMFHALLNSWCLLSIIFIYDIGIGRLLSAYMIAVTVPVDTLGYFTTMDSPTVGLSGLVFALFGSISFEVLRKRYYQLWMLFYLVAGFLFPGINAVLHLWCYVLGLIMALLNKPVKIMHHER</sequence>
<gene>
    <name evidence="7" type="ORF">DXA49_14435</name>
</gene>
<comment type="caution">
    <text evidence="7">The sequence shown here is derived from an EMBL/GenBank/DDBJ whole genome shotgun (WGS) entry which is preliminary data.</text>
</comment>
<dbReference type="GO" id="GO:0006508">
    <property type="term" value="P:proteolysis"/>
    <property type="evidence" value="ECO:0007669"/>
    <property type="project" value="UniProtKB-KW"/>
</dbReference>
<evidence type="ECO:0000313" key="8">
    <source>
        <dbReference type="Proteomes" id="UP000284431"/>
    </source>
</evidence>
<evidence type="ECO:0000256" key="3">
    <source>
        <dbReference type="ARBA" id="ARBA00022989"/>
    </source>
</evidence>
<dbReference type="RefSeq" id="WP_117694694.1">
    <property type="nucleotide sequence ID" value="NZ_JADNGD010000003.1"/>
</dbReference>
<dbReference type="InterPro" id="IPR035952">
    <property type="entry name" value="Rhomboid-like_sf"/>
</dbReference>
<dbReference type="Pfam" id="PF01694">
    <property type="entry name" value="Rhomboid"/>
    <property type="match status" value="1"/>
</dbReference>
<dbReference type="EMBL" id="QSCS01000023">
    <property type="protein sequence ID" value="RGY24209.1"/>
    <property type="molecule type" value="Genomic_DNA"/>
</dbReference>
<evidence type="ECO:0000259" key="6">
    <source>
        <dbReference type="Pfam" id="PF01694"/>
    </source>
</evidence>
<keyword evidence="4 5" id="KW-0472">Membrane</keyword>
<dbReference type="Proteomes" id="UP000284431">
    <property type="component" value="Unassembled WGS sequence"/>
</dbReference>
<feature type="transmembrane region" description="Helical" evidence="5">
    <location>
        <begin position="128"/>
        <end position="161"/>
    </location>
</feature>
<accession>A0A413IZK9</accession>
<dbReference type="AlphaFoldDB" id="A0A413IZK9"/>
<name>A0A413IZK9_9BACE</name>
<evidence type="ECO:0000313" key="7">
    <source>
        <dbReference type="EMBL" id="RGY24209.1"/>
    </source>
</evidence>
<feature type="domain" description="Peptidase S54 rhomboid" evidence="6">
    <location>
        <begin position="44"/>
        <end position="148"/>
    </location>
</feature>
<evidence type="ECO:0000256" key="1">
    <source>
        <dbReference type="ARBA" id="ARBA00004141"/>
    </source>
</evidence>
<dbReference type="GO" id="GO:0004252">
    <property type="term" value="F:serine-type endopeptidase activity"/>
    <property type="evidence" value="ECO:0007669"/>
    <property type="project" value="InterPro"/>
</dbReference>
<keyword evidence="7" id="KW-0378">Hydrolase</keyword>
<dbReference type="Gene3D" id="1.20.1540.10">
    <property type="entry name" value="Rhomboid-like"/>
    <property type="match status" value="1"/>
</dbReference>
<evidence type="ECO:0000256" key="4">
    <source>
        <dbReference type="ARBA" id="ARBA00023136"/>
    </source>
</evidence>
<dbReference type="SUPFAM" id="SSF144091">
    <property type="entry name" value="Rhomboid-like"/>
    <property type="match status" value="1"/>
</dbReference>
<dbReference type="InterPro" id="IPR022764">
    <property type="entry name" value="Peptidase_S54_rhomboid_dom"/>
</dbReference>
<keyword evidence="2 5" id="KW-0812">Transmembrane</keyword>
<proteinExistence type="predicted"/>
<comment type="subcellular location">
    <subcellularLocation>
        <location evidence="1">Membrane</location>
        <topology evidence="1">Multi-pass membrane protein</topology>
    </subcellularLocation>
</comment>